<dbReference type="SUPFAM" id="SSF49899">
    <property type="entry name" value="Concanavalin A-like lectins/glucanases"/>
    <property type="match status" value="1"/>
</dbReference>
<dbReference type="EMBL" id="UZAM01006892">
    <property type="protein sequence ID" value="VDO94955.1"/>
    <property type="molecule type" value="Genomic_DNA"/>
</dbReference>
<dbReference type="InterPro" id="IPR050618">
    <property type="entry name" value="Ubq-SigPath_Reg"/>
</dbReference>
<reference evidence="2 3" key="2">
    <citation type="submission" date="2018-11" db="EMBL/GenBank/DDBJ databases">
        <authorList>
            <consortium name="Pathogen Informatics"/>
        </authorList>
    </citation>
    <scope>NUCLEOTIDE SEQUENCE [LARGE SCALE GENOMIC DNA]</scope>
</reference>
<evidence type="ECO:0000313" key="2">
    <source>
        <dbReference type="EMBL" id="VDO94955.1"/>
    </source>
</evidence>
<gene>
    <name evidence="2" type="ORF">SBAD_LOCUS1628</name>
</gene>
<reference evidence="4" key="1">
    <citation type="submission" date="2016-06" db="UniProtKB">
        <authorList>
            <consortium name="WormBaseParasite"/>
        </authorList>
    </citation>
    <scope>IDENTIFICATION</scope>
</reference>
<dbReference type="Pfam" id="PF00622">
    <property type="entry name" value="SPRY"/>
    <property type="match status" value="1"/>
</dbReference>
<dbReference type="Proteomes" id="UP000270296">
    <property type="component" value="Unassembled WGS sequence"/>
</dbReference>
<dbReference type="InterPro" id="IPR013320">
    <property type="entry name" value="ConA-like_dom_sf"/>
</dbReference>
<dbReference type="InterPro" id="IPR003877">
    <property type="entry name" value="SPRY_dom"/>
</dbReference>
<dbReference type="WBParaSite" id="SBAD_0000170201-mRNA-1">
    <property type="protein sequence ID" value="SBAD_0000170201-mRNA-1"/>
    <property type="gene ID" value="SBAD_0000170201"/>
</dbReference>
<dbReference type="Gene3D" id="2.60.120.920">
    <property type="match status" value="1"/>
</dbReference>
<evidence type="ECO:0000313" key="4">
    <source>
        <dbReference type="WBParaSite" id="SBAD_0000170201-mRNA-1"/>
    </source>
</evidence>
<organism evidence="4">
    <name type="scientific">Soboliphyme baturini</name>
    <dbReference type="NCBI Taxonomy" id="241478"/>
    <lineage>
        <taxon>Eukaryota</taxon>
        <taxon>Metazoa</taxon>
        <taxon>Ecdysozoa</taxon>
        <taxon>Nematoda</taxon>
        <taxon>Enoplea</taxon>
        <taxon>Dorylaimia</taxon>
        <taxon>Dioctophymatida</taxon>
        <taxon>Dioctophymatoidea</taxon>
        <taxon>Soboliphymatidae</taxon>
        <taxon>Soboliphyme</taxon>
    </lineage>
</organism>
<feature type="domain" description="B30.2/SPRY" evidence="1">
    <location>
        <begin position="1"/>
        <end position="194"/>
    </location>
</feature>
<evidence type="ECO:0000313" key="3">
    <source>
        <dbReference type="Proteomes" id="UP000270296"/>
    </source>
</evidence>
<proteinExistence type="predicted"/>
<sequence length="202" mass="22875">MESSEISGFMQQLYPLAVRMNEHLPTCWSSKDKYQFLGLSQNNLRAGKTHKDAAAVRSNYPIPCACGLYYFEVKILYGHWSFAHFIRLRLVILFVGWDKLSYGYHGDDGHSFCSSGSGMPFGPTFTSNDVIGCGLNMVEHYCFYTKNGQFLGTYTFSALFLELEICFRRGKISICFFGPLDCFSSTVTFIIVHKLLLCTYSG</sequence>
<name>A0A183IDD4_9BILA</name>
<keyword evidence="3" id="KW-1185">Reference proteome</keyword>
<dbReference type="SMART" id="SM00449">
    <property type="entry name" value="SPRY"/>
    <property type="match status" value="1"/>
</dbReference>
<dbReference type="InterPro" id="IPR001870">
    <property type="entry name" value="B30.2/SPRY"/>
</dbReference>
<evidence type="ECO:0000259" key="1">
    <source>
        <dbReference type="PROSITE" id="PS50188"/>
    </source>
</evidence>
<protein>
    <submittedName>
        <fullName evidence="4">B30.2/SPRY domain-containing protein</fullName>
    </submittedName>
</protein>
<dbReference type="PROSITE" id="PS50188">
    <property type="entry name" value="B302_SPRY"/>
    <property type="match status" value="1"/>
</dbReference>
<dbReference type="InterPro" id="IPR043136">
    <property type="entry name" value="B30.2/SPRY_sf"/>
</dbReference>
<accession>A0A183IDD4</accession>
<dbReference type="OrthoDB" id="5821166at2759"/>
<dbReference type="AlphaFoldDB" id="A0A183IDD4"/>
<dbReference type="PANTHER" id="PTHR12864">
    <property type="entry name" value="RAN BINDING PROTEIN 9-RELATED"/>
    <property type="match status" value="1"/>
</dbReference>